<proteinExistence type="inferred from homology"/>
<comment type="caution">
    <text evidence="4">The sequence shown here is derived from an EMBL/GenBank/DDBJ whole genome shotgun (WGS) entry which is preliminary data.</text>
</comment>
<evidence type="ECO:0000256" key="3">
    <source>
        <dbReference type="ARBA" id="ARBA00023315"/>
    </source>
</evidence>
<gene>
    <name evidence="4" type="ORF">MKW98_002017</name>
</gene>
<name>A0AAD4SPL1_9MAGN</name>
<keyword evidence="3" id="KW-0012">Acyltransferase</keyword>
<dbReference type="PANTHER" id="PTHR31623:SF17">
    <property type="entry name" value="F21J9.9"/>
    <property type="match status" value="1"/>
</dbReference>
<dbReference type="PANTHER" id="PTHR31623">
    <property type="entry name" value="F21J9.9"/>
    <property type="match status" value="1"/>
</dbReference>
<evidence type="ECO:0000256" key="1">
    <source>
        <dbReference type="ARBA" id="ARBA00009861"/>
    </source>
</evidence>
<sequence length="456" mass="50109">MATMSSAAVEVISKEIIKPTTPTPYQLRNFNISLFDQYMPPNYTPVILFYPAAVADNTGSKLHDDLGLLKRSLSETLVHFYPMAGRLKDNMVVDCNDQGVDFYEVKIKAKMCDFMMKPDELPLSLLLPSEVVSMNFVKEAQVIVQVNMFDCGGTAISLCISHKIADACTMSAFVRNWAGNTYSARCGGAPTTNRNLLPSFDSASLFPASEQLVCPSEVPPTPVSYPNDDSVGEKSVSKRFVFDAAKINSVREKLQGLMHDNYKCTGRPTRVDVVTASVWKAAMKSAPSDGLLSTVNHVVSFRKKMDPPFPDVSFGNLCAVITAAVSPGATVTSRNDGVEVQEVLEDQLAELVAQLRGEKYKVKGDKGSIEKIFLSFVGGDNALWMASWSKFGFYDADFGWGKPVWVTTDLSVVEPNQNLICMIDTKCGEGIEVSAKFLENDMAKFELHLSEILKLF</sequence>
<dbReference type="AlphaFoldDB" id="A0AAD4SPL1"/>
<dbReference type="GO" id="GO:0016746">
    <property type="term" value="F:acyltransferase activity"/>
    <property type="evidence" value="ECO:0007669"/>
    <property type="project" value="UniProtKB-KW"/>
</dbReference>
<reference evidence="4" key="1">
    <citation type="submission" date="2022-04" db="EMBL/GenBank/DDBJ databases">
        <title>A functionally conserved STORR gene fusion in Papaver species that diverged 16.8 million years ago.</title>
        <authorList>
            <person name="Catania T."/>
        </authorList>
    </citation>
    <scope>NUCLEOTIDE SEQUENCE</scope>
    <source>
        <strain evidence="4">S-188037</strain>
    </source>
</reference>
<dbReference type="Gene3D" id="3.30.559.10">
    <property type="entry name" value="Chloramphenicol acetyltransferase-like domain"/>
    <property type="match status" value="2"/>
</dbReference>
<organism evidence="4 5">
    <name type="scientific">Papaver atlanticum</name>
    <dbReference type="NCBI Taxonomy" id="357466"/>
    <lineage>
        <taxon>Eukaryota</taxon>
        <taxon>Viridiplantae</taxon>
        <taxon>Streptophyta</taxon>
        <taxon>Embryophyta</taxon>
        <taxon>Tracheophyta</taxon>
        <taxon>Spermatophyta</taxon>
        <taxon>Magnoliopsida</taxon>
        <taxon>Ranunculales</taxon>
        <taxon>Papaveraceae</taxon>
        <taxon>Papaveroideae</taxon>
        <taxon>Papaver</taxon>
    </lineage>
</organism>
<keyword evidence="5" id="KW-1185">Reference proteome</keyword>
<protein>
    <submittedName>
        <fullName evidence="4">Uncharacterized protein</fullName>
    </submittedName>
</protein>
<dbReference type="Pfam" id="PF02458">
    <property type="entry name" value="Transferase"/>
    <property type="match status" value="1"/>
</dbReference>
<accession>A0AAD4SPL1</accession>
<evidence type="ECO:0000256" key="2">
    <source>
        <dbReference type="ARBA" id="ARBA00022679"/>
    </source>
</evidence>
<comment type="similarity">
    <text evidence="1">Belongs to the plant acyltransferase family.</text>
</comment>
<dbReference type="Proteomes" id="UP001202328">
    <property type="component" value="Unassembled WGS sequence"/>
</dbReference>
<evidence type="ECO:0000313" key="4">
    <source>
        <dbReference type="EMBL" id="KAI3914781.1"/>
    </source>
</evidence>
<evidence type="ECO:0000313" key="5">
    <source>
        <dbReference type="Proteomes" id="UP001202328"/>
    </source>
</evidence>
<dbReference type="InterPro" id="IPR023213">
    <property type="entry name" value="CAT-like_dom_sf"/>
</dbReference>
<dbReference type="EMBL" id="JAJJMB010009231">
    <property type="protein sequence ID" value="KAI3914781.1"/>
    <property type="molecule type" value="Genomic_DNA"/>
</dbReference>
<keyword evidence="2" id="KW-0808">Transferase</keyword>